<dbReference type="GO" id="GO:0005829">
    <property type="term" value="C:cytosol"/>
    <property type="evidence" value="ECO:0007669"/>
    <property type="project" value="TreeGrafter"/>
</dbReference>
<dbReference type="CDD" id="cd16964">
    <property type="entry name" value="YqgF"/>
    <property type="match status" value="1"/>
</dbReference>
<sequence length="163" mass="16884">MRLGVDVGSVRVGVARCDPSGVIATPVTTLARRGKRGGVAEIAGLVREDSAIEVVIGLPRALDGHEGSSARQARAYAGQVARAVEPVPVRLVDERLSTVAAHRAMHEAGRAGRRHREVVDQAAAVVILQSALDAERATGAPPGEHVVPARPETGGTMTKEGSP</sequence>
<keyword evidence="1 5" id="KW-0963">Cytoplasm</keyword>
<evidence type="ECO:0000256" key="4">
    <source>
        <dbReference type="ARBA" id="ARBA00022801"/>
    </source>
</evidence>
<evidence type="ECO:0000256" key="1">
    <source>
        <dbReference type="ARBA" id="ARBA00022490"/>
    </source>
</evidence>
<dbReference type="EMBL" id="CP001618">
    <property type="protein sequence ID" value="ACQ80270.1"/>
    <property type="molecule type" value="Genomic_DNA"/>
</dbReference>
<feature type="region of interest" description="Disordered" evidence="6">
    <location>
        <begin position="135"/>
        <end position="163"/>
    </location>
</feature>
<comment type="similarity">
    <text evidence="5">Belongs to the YqgF HJR family.</text>
</comment>
<feature type="domain" description="YqgF/RNase H-like" evidence="7">
    <location>
        <begin position="1"/>
        <end position="101"/>
    </location>
</feature>
<dbReference type="Pfam" id="PF03652">
    <property type="entry name" value="RuvX"/>
    <property type="match status" value="1"/>
</dbReference>
<keyword evidence="9" id="KW-1185">Reference proteome</keyword>
<dbReference type="EC" id="3.1.-.-" evidence="5"/>
<dbReference type="InterPro" id="IPR006641">
    <property type="entry name" value="YqgF/RNaseH-like_dom"/>
</dbReference>
<dbReference type="SUPFAM" id="SSF53098">
    <property type="entry name" value="Ribonuclease H-like"/>
    <property type="match status" value="1"/>
</dbReference>
<dbReference type="NCBIfam" id="TIGR00250">
    <property type="entry name" value="RNAse_H_YqgF"/>
    <property type="match status" value="1"/>
</dbReference>
<evidence type="ECO:0000256" key="5">
    <source>
        <dbReference type="HAMAP-Rule" id="MF_00651"/>
    </source>
</evidence>
<dbReference type="PANTHER" id="PTHR33317:SF4">
    <property type="entry name" value="POLYNUCLEOTIDYL TRANSFERASE, RIBONUCLEASE H-LIKE SUPERFAMILY PROTEIN"/>
    <property type="match status" value="1"/>
</dbReference>
<reference evidence="8 9" key="1">
    <citation type="journal article" date="2009" name="Stand. Genomic Sci.">
        <title>Complete genome sequence of Beutenbergia cavernae type strain (HKI 0122).</title>
        <authorList>
            <person name="Land M."/>
            <person name="Pukall R."/>
            <person name="Abt B."/>
            <person name="Goker M."/>
            <person name="Rohde M."/>
            <person name="Glavina Del Rio T."/>
            <person name="Tice H."/>
            <person name="Copeland A."/>
            <person name="Cheng J.F."/>
            <person name="Lucas S."/>
            <person name="Chen F."/>
            <person name="Nolan M."/>
            <person name="Bruce D."/>
            <person name="Goodwin L."/>
            <person name="Pitluck S."/>
            <person name="Ivanova N."/>
            <person name="Mavromatis K."/>
            <person name="Ovchinnikova G."/>
            <person name="Pati A."/>
            <person name="Chen A."/>
            <person name="Palaniappan K."/>
            <person name="Hauser L."/>
            <person name="Chang Y.J."/>
            <person name="Jefferies C.C."/>
            <person name="Saunders E."/>
            <person name="Brettin T."/>
            <person name="Detter J.C."/>
            <person name="Han C."/>
            <person name="Chain P."/>
            <person name="Bristow J."/>
            <person name="Eisen J.A."/>
            <person name="Markowitz V."/>
            <person name="Hugenholtz P."/>
            <person name="Kyrpides N.C."/>
            <person name="Klenk H.P."/>
            <person name="Lapidus A."/>
        </authorList>
    </citation>
    <scope>NUCLEOTIDE SEQUENCE [LARGE SCALE GENOMIC DNA]</scope>
    <source>
        <strain evidence="9">ATCC BAA-8 / DSM 12333 / NBRC 16432</strain>
    </source>
</reference>
<dbReference type="GO" id="GO:0016788">
    <property type="term" value="F:hydrolase activity, acting on ester bonds"/>
    <property type="evidence" value="ECO:0007669"/>
    <property type="project" value="UniProtKB-UniRule"/>
</dbReference>
<evidence type="ECO:0000313" key="8">
    <source>
        <dbReference type="EMBL" id="ACQ80270.1"/>
    </source>
</evidence>
<evidence type="ECO:0000256" key="6">
    <source>
        <dbReference type="SAM" id="MobiDB-lite"/>
    </source>
</evidence>
<dbReference type="InterPro" id="IPR037027">
    <property type="entry name" value="YqgF/RNaseH-like_dom_sf"/>
</dbReference>
<keyword evidence="3 5" id="KW-0540">Nuclease</keyword>
<dbReference type="InterPro" id="IPR012337">
    <property type="entry name" value="RNaseH-like_sf"/>
</dbReference>
<dbReference type="STRING" id="471853.Bcav_2015"/>
<dbReference type="Proteomes" id="UP000007962">
    <property type="component" value="Chromosome"/>
</dbReference>
<dbReference type="GO" id="GO:0004518">
    <property type="term" value="F:nuclease activity"/>
    <property type="evidence" value="ECO:0007669"/>
    <property type="project" value="UniProtKB-KW"/>
</dbReference>
<dbReference type="SMART" id="SM00732">
    <property type="entry name" value="YqgFc"/>
    <property type="match status" value="1"/>
</dbReference>
<keyword evidence="2 5" id="KW-0690">Ribosome biogenesis</keyword>
<dbReference type="HAMAP" id="MF_00651">
    <property type="entry name" value="Nuclease_YqgF"/>
    <property type="match status" value="1"/>
</dbReference>
<organism evidence="8 9">
    <name type="scientific">Beutenbergia cavernae (strain ATCC BAA-8 / DSM 12333 / CCUG 43141 / JCM 11478 / NBRC 16432 / NCIMB 13614 / HKI 0122)</name>
    <dbReference type="NCBI Taxonomy" id="471853"/>
    <lineage>
        <taxon>Bacteria</taxon>
        <taxon>Bacillati</taxon>
        <taxon>Actinomycetota</taxon>
        <taxon>Actinomycetes</taxon>
        <taxon>Micrococcales</taxon>
        <taxon>Beutenbergiaceae</taxon>
        <taxon>Beutenbergia</taxon>
    </lineage>
</organism>
<name>C5C5S9_BEUC1</name>
<gene>
    <name evidence="8" type="ordered locus">Bcav_2015</name>
</gene>
<evidence type="ECO:0000256" key="3">
    <source>
        <dbReference type="ARBA" id="ARBA00022722"/>
    </source>
</evidence>
<evidence type="ECO:0000313" key="9">
    <source>
        <dbReference type="Proteomes" id="UP000007962"/>
    </source>
</evidence>
<comment type="subcellular location">
    <subcellularLocation>
        <location evidence="5">Cytoplasm</location>
    </subcellularLocation>
</comment>
<evidence type="ECO:0000256" key="2">
    <source>
        <dbReference type="ARBA" id="ARBA00022517"/>
    </source>
</evidence>
<comment type="function">
    <text evidence="5">Could be a nuclease involved in processing of the 5'-end of pre-16S rRNA.</text>
</comment>
<dbReference type="KEGG" id="bcv:Bcav_2015"/>
<dbReference type="InterPro" id="IPR005227">
    <property type="entry name" value="YqgF"/>
</dbReference>
<dbReference type="Gene3D" id="3.30.420.140">
    <property type="entry name" value="YqgF/RNase H-like domain"/>
    <property type="match status" value="1"/>
</dbReference>
<dbReference type="HOGENOM" id="CLU_098240_0_0_11"/>
<dbReference type="GO" id="GO:0000967">
    <property type="term" value="P:rRNA 5'-end processing"/>
    <property type="evidence" value="ECO:0007669"/>
    <property type="project" value="UniProtKB-UniRule"/>
</dbReference>
<proteinExistence type="inferred from homology"/>
<dbReference type="eggNOG" id="COG0816">
    <property type="taxonomic scope" value="Bacteria"/>
</dbReference>
<accession>C5C5S9</accession>
<protein>
    <recommendedName>
        <fullName evidence="5">Putative pre-16S rRNA nuclease</fullName>
        <ecNumber evidence="5">3.1.-.-</ecNumber>
    </recommendedName>
</protein>
<keyword evidence="4 5" id="KW-0378">Hydrolase</keyword>
<dbReference type="PANTHER" id="PTHR33317">
    <property type="entry name" value="POLYNUCLEOTIDYL TRANSFERASE, RIBONUCLEASE H-LIKE SUPERFAMILY PROTEIN"/>
    <property type="match status" value="1"/>
</dbReference>
<evidence type="ECO:0000259" key="7">
    <source>
        <dbReference type="SMART" id="SM00732"/>
    </source>
</evidence>
<dbReference type="AlphaFoldDB" id="C5C5S9"/>